<name>A0ABS7KXF0_CLOSR</name>
<dbReference type="Pfam" id="PF17963">
    <property type="entry name" value="Big_9"/>
    <property type="match status" value="2"/>
</dbReference>
<feature type="transmembrane region" description="Helical" evidence="3">
    <location>
        <begin position="1322"/>
        <end position="1340"/>
    </location>
</feature>
<dbReference type="Pfam" id="PF02368">
    <property type="entry name" value="Big_2"/>
    <property type="match status" value="1"/>
</dbReference>
<keyword evidence="3" id="KW-1133">Transmembrane helix</keyword>
<feature type="domain" description="BIG2" evidence="4">
    <location>
        <begin position="386"/>
        <end position="463"/>
    </location>
</feature>
<comment type="subcellular location">
    <subcellularLocation>
        <location evidence="1">Cell envelope</location>
    </subcellularLocation>
</comment>
<dbReference type="PANTHER" id="PTHR38045">
    <property type="entry name" value="CHROMOSOME 1, WHOLE GENOME SHOTGUN SEQUENCE"/>
    <property type="match status" value="1"/>
</dbReference>
<dbReference type="EMBL" id="JAIKTU010000005">
    <property type="protein sequence ID" value="MBY0755283.1"/>
    <property type="molecule type" value="Genomic_DNA"/>
</dbReference>
<evidence type="ECO:0000313" key="5">
    <source>
        <dbReference type="EMBL" id="MBY0755283.1"/>
    </source>
</evidence>
<dbReference type="SMART" id="SM00635">
    <property type="entry name" value="BID_2"/>
    <property type="match status" value="1"/>
</dbReference>
<protein>
    <submittedName>
        <fullName evidence="5">Ig-like domain-containing protein</fullName>
    </submittedName>
</protein>
<sequence length="1342" mass="152397">MRKGYLLNTYWRDISKLLVVVFIMNLILPIKFVNADTNNNLIKNYKYSDDNLDSKPDYWSFYAKGNNYDSHISDSEYKKEPNSLVIDVKTKDSNAIIVHQTVNLTKDQLNKKYKFTQWIKTENFVGAGSHIRLQIVNKSNQKLDIFELAPKVTGNKDWTELSYELDIPDSIGGVEVGGLKIENYISNNSTGKVYFNEPKLVCIGDADKEETPNPEVPEYKDSLVLNGYFEKVKTDGTADKWGRWQSGSNKFNTEIDNKVFFEGKNSIRLENGEADKTARGTLNQTIRDIPKDAQGKSLKISQWIKTENFKGKGLILRLQYKSPDGQKIEPMGMVDLNIKENMNWTNFEFKLDLPKETLGSIVFEYLYDDAKGKVWVDNVEVNSYTKLSSIEAKSNVIKLEKGKSEKIDLIFTPNNATNKDVTFESSDEKVATVNSEGIVTGVNNGTCNIIVKNKDSNIKLEIPVIVGESDQINIKDIGTIKGKENSVIKGKIEAKSQTGLHLNYSSLTDPNNGTLNLKEDGNFEYYPNKNYYGDDIFTVKVNDTNNNFAVTNVKVQVEKNNKAPIFENFNITLNENQEVKDKKFNAKDPEGEDLKFQIIDKVQNGEFTISDNKYNYKPNKDFNGYDSVKIKVTDTFGNEVIAEGNIFVAPSIENINNLVKKEHPRLLASQDEFDSLRKLVKTDENAKMWFEKLKVKIDKILTSPVVEYNKPDGLRLDTTASKNIVDLSFMYQITGEKKYADRAWLELENVSVKYPDWSHQHYLDATMTSFGVAIGFDWLYSYLSVEQRAIIEKALVKNSLSIGLGYYKNNSHFFVEDKYNWNFVCNTGLTAGALAIMGENNDKMAGEIIQEAFKSIQNGLTQYYPEGDSIEGISYWDYGTRYLVYFLSSVSSAVKGENLFINAPGIKETPDYPMFMTGKDGAYNYSDNDRNLPAGYLSLWFANELNRPDLTWYHKYYMSQDEAVVNVYDLLWYKPELYTGESPKELDKAYKERQSVITMRKDWEDPLSSFVGFKGGLNGAPHGDLDIGSFVFDALGERWALDLGKENYNLPGYWEKEEGGRRWNYYRKRAEGHNTLIINPGSGYDQEVNVYSPIIDMKLNQGNNGYGIIDMTNAYDREALSMKRGIKFINRKEILVRDEYMLKKSGEVAWQMHTDKEAELTEDGKAVILKDGDKRLYVKLLNDGNEKFEIVDAKPYDGSPNPEGQNPNKGIKKLIVKSKGKEGNINVWMSPFMNGDNIPNKAPEVTNLMSWKSEPDDDNTSTPEDKPEDNTKPENKPENKPESKPESKPENKPSNNQGDKPSLDKNESGENDKDIPKTGQEGLGTIFLGLVTLVGGAFIIRK</sequence>
<dbReference type="Proteomes" id="UP001299068">
    <property type="component" value="Unassembled WGS sequence"/>
</dbReference>
<dbReference type="Gene3D" id="2.60.40.1080">
    <property type="match status" value="1"/>
</dbReference>
<dbReference type="Gene3D" id="2.60.40.3440">
    <property type="match status" value="1"/>
</dbReference>
<keyword evidence="6" id="KW-1185">Reference proteome</keyword>
<evidence type="ECO:0000256" key="3">
    <source>
        <dbReference type="SAM" id="Phobius"/>
    </source>
</evidence>
<organism evidence="5 6">
    <name type="scientific">Clostridium sardiniense</name>
    <name type="common">Clostridium absonum</name>
    <dbReference type="NCBI Taxonomy" id="29369"/>
    <lineage>
        <taxon>Bacteria</taxon>
        <taxon>Bacillati</taxon>
        <taxon>Bacillota</taxon>
        <taxon>Clostridia</taxon>
        <taxon>Eubacteriales</taxon>
        <taxon>Clostridiaceae</taxon>
        <taxon>Clostridium</taxon>
    </lineage>
</organism>
<dbReference type="SUPFAM" id="SSF48230">
    <property type="entry name" value="Chondroitin AC/alginate lyase"/>
    <property type="match status" value="1"/>
</dbReference>
<dbReference type="InterPro" id="IPR008964">
    <property type="entry name" value="Invasin/intimin_cell_adhesion"/>
</dbReference>
<dbReference type="SUPFAM" id="SSF49373">
    <property type="entry name" value="Invasin/intimin cell-adhesion fragments"/>
    <property type="match status" value="1"/>
</dbReference>
<dbReference type="InterPro" id="IPR003343">
    <property type="entry name" value="Big_2"/>
</dbReference>
<keyword evidence="3" id="KW-0812">Transmembrane</keyword>
<feature type="region of interest" description="Disordered" evidence="2">
    <location>
        <begin position="1250"/>
        <end position="1324"/>
    </location>
</feature>
<dbReference type="Pfam" id="PF07940">
    <property type="entry name" value="Hepar_II_III_C"/>
    <property type="match status" value="1"/>
</dbReference>
<dbReference type="Gene3D" id="2.70.98.70">
    <property type="match status" value="1"/>
</dbReference>
<feature type="compositionally biased region" description="Basic and acidic residues" evidence="2">
    <location>
        <begin position="1301"/>
        <end position="1316"/>
    </location>
</feature>
<dbReference type="RefSeq" id="WP_221860436.1">
    <property type="nucleotide sequence ID" value="NZ_JAIKTU010000005.1"/>
</dbReference>
<dbReference type="InterPro" id="IPR008929">
    <property type="entry name" value="Chondroitin_lyas"/>
</dbReference>
<comment type="caution">
    <text evidence="5">The sequence shown here is derived from an EMBL/GenBank/DDBJ whole genome shotgun (WGS) entry which is preliminary data.</text>
</comment>
<gene>
    <name evidence="5" type="ORF">K5V21_07420</name>
</gene>
<dbReference type="PANTHER" id="PTHR38045:SF1">
    <property type="entry name" value="HEPARINASE II_III-LIKE PROTEIN"/>
    <property type="match status" value="1"/>
</dbReference>
<evidence type="ECO:0000256" key="2">
    <source>
        <dbReference type="SAM" id="MobiDB-lite"/>
    </source>
</evidence>
<accession>A0ABS7KXF0</accession>
<keyword evidence="3" id="KW-0472">Membrane</keyword>
<dbReference type="Gene3D" id="1.50.10.100">
    <property type="entry name" value="Chondroitin AC/alginate lyase"/>
    <property type="match status" value="1"/>
</dbReference>
<evidence type="ECO:0000313" key="6">
    <source>
        <dbReference type="Proteomes" id="UP001299068"/>
    </source>
</evidence>
<evidence type="ECO:0000259" key="4">
    <source>
        <dbReference type="SMART" id="SM00635"/>
    </source>
</evidence>
<proteinExistence type="predicted"/>
<feature type="compositionally biased region" description="Basic and acidic residues" evidence="2">
    <location>
        <begin position="1263"/>
        <end position="1291"/>
    </location>
</feature>
<reference evidence="5 6" key="1">
    <citation type="journal article" date="2021" name="Cell Host Microbe">
        <title>in vivo commensal control of Clostridioides difficile virulence.</title>
        <authorList>
            <person name="Girinathan B.P."/>
            <person name="Dibenedetto N."/>
            <person name="Worley J.N."/>
            <person name="Peltier J."/>
            <person name="Arrieta-Ortiz M.L."/>
            <person name="Rupa Christinal Immanuel S."/>
            <person name="Lavin R."/>
            <person name="Delaney M.L."/>
            <person name="Cummins C."/>
            <person name="Hoffmann M."/>
            <person name="Luo Y."/>
            <person name="Gonzalez-Escalona N."/>
            <person name="Allard M."/>
            <person name="Onderdonk A.B."/>
            <person name="Gerber G.K."/>
            <person name="Sonenshein A.L."/>
            <person name="Baliga N."/>
            <person name="Dupuy B."/>
            <person name="Bry L."/>
        </authorList>
    </citation>
    <scope>NUCLEOTIDE SEQUENCE [LARGE SCALE GENOMIC DNA]</scope>
    <source>
        <strain evidence="5 6">DSM 599</strain>
    </source>
</reference>
<dbReference type="Gene3D" id="2.60.120.260">
    <property type="entry name" value="Galactose-binding domain-like"/>
    <property type="match status" value="2"/>
</dbReference>
<dbReference type="InterPro" id="IPR012480">
    <property type="entry name" value="Hepar_II_III_C"/>
</dbReference>
<evidence type="ECO:0000256" key="1">
    <source>
        <dbReference type="ARBA" id="ARBA00004196"/>
    </source>
</evidence>